<comment type="similarity">
    <text evidence="1">Belongs to the 'phage' integrase family.</text>
</comment>
<keyword evidence="5" id="KW-1179">Viral genome integration</keyword>
<feature type="domain" description="Tyr recombinase" evidence="8">
    <location>
        <begin position="209"/>
        <end position="400"/>
    </location>
</feature>
<dbReference type="AlphaFoldDB" id="A0A644Y5A8"/>
<dbReference type="Pfam" id="PF00589">
    <property type="entry name" value="Phage_integrase"/>
    <property type="match status" value="1"/>
</dbReference>
<evidence type="ECO:0000256" key="7">
    <source>
        <dbReference type="SAM" id="MobiDB-lite"/>
    </source>
</evidence>
<keyword evidence="6" id="KW-1160">Virus entry into host cell</keyword>
<dbReference type="GO" id="GO:0044826">
    <property type="term" value="P:viral genome integration into host DNA"/>
    <property type="evidence" value="ECO:0007669"/>
    <property type="project" value="UniProtKB-KW"/>
</dbReference>
<feature type="domain" description="Core-binding (CB)" evidence="9">
    <location>
        <begin position="100"/>
        <end position="181"/>
    </location>
</feature>
<accession>A0A644Y5A8</accession>
<dbReference type="InterPro" id="IPR010998">
    <property type="entry name" value="Integrase_recombinase_N"/>
</dbReference>
<evidence type="ECO:0000256" key="5">
    <source>
        <dbReference type="ARBA" id="ARBA00023195"/>
    </source>
</evidence>
<dbReference type="GO" id="GO:0075713">
    <property type="term" value="P:establishment of integrated proviral latency"/>
    <property type="evidence" value="ECO:0007669"/>
    <property type="project" value="UniProtKB-KW"/>
</dbReference>
<proteinExistence type="inferred from homology"/>
<dbReference type="PROSITE" id="PS51898">
    <property type="entry name" value="TYR_RECOMBINASE"/>
    <property type="match status" value="1"/>
</dbReference>
<evidence type="ECO:0000256" key="2">
    <source>
        <dbReference type="ARBA" id="ARBA00022908"/>
    </source>
</evidence>
<dbReference type="GO" id="GO:0003677">
    <property type="term" value="F:DNA binding"/>
    <property type="evidence" value="ECO:0007669"/>
    <property type="project" value="UniProtKB-KW"/>
</dbReference>
<keyword evidence="3" id="KW-0238">DNA-binding</keyword>
<keyword evidence="2" id="KW-0229">DNA integration</keyword>
<evidence type="ECO:0000259" key="9">
    <source>
        <dbReference type="PROSITE" id="PS51900"/>
    </source>
</evidence>
<organism evidence="10">
    <name type="scientific">bioreactor metagenome</name>
    <dbReference type="NCBI Taxonomy" id="1076179"/>
    <lineage>
        <taxon>unclassified sequences</taxon>
        <taxon>metagenomes</taxon>
        <taxon>ecological metagenomes</taxon>
    </lineage>
</organism>
<dbReference type="CDD" id="cd00796">
    <property type="entry name" value="INT_Rci_Hp1_C"/>
    <property type="match status" value="1"/>
</dbReference>
<gene>
    <name evidence="10" type="primary">xerC_97</name>
    <name evidence="10" type="ORF">SDC9_69592</name>
</gene>
<dbReference type="PANTHER" id="PTHR30629">
    <property type="entry name" value="PROPHAGE INTEGRASE"/>
    <property type="match status" value="1"/>
</dbReference>
<dbReference type="SUPFAM" id="SSF56349">
    <property type="entry name" value="DNA breaking-rejoining enzymes"/>
    <property type="match status" value="1"/>
</dbReference>
<sequence>MAMKWTTAAPGVRYREHPDRRQRNGRPDRYYAIRYYDANGKQREEGLGWATDEWSVDKAQGILAKLKEAARTGTGPRTLAELRAQNSQRRMEDSDSADTITLAQFFDDYYTPAAKKRKRTWSHDVGRFDKGIRESLGDVPVRGLSKDHLEELMDALRSEGLAESTVLQYIAVMRQVFSLARITMIDGAPLWSAGITPVDEIILPGASEERERFLQFAEADALIDAAKNLEVDATYLPHLVDLVDLIKMGLNTGLRFGELIRLEWADVSLVNAFLIVRAERHRKTGGRVPLNTEVLQVLRDRNKRRLKGETLVFSPERAGKGGYTLRRLYMLAVDACELNKDSTSARDKVVFHTLRHTFGSWLAMAGTDIYRIKTLMRHKTIKMTMRYAHLLPDATRDAVENLRPQTTAHED</sequence>
<dbReference type="Gene3D" id="1.10.150.130">
    <property type="match status" value="1"/>
</dbReference>
<dbReference type="InterPro" id="IPR013762">
    <property type="entry name" value="Integrase-like_cat_sf"/>
</dbReference>
<dbReference type="EMBL" id="VSSQ01003960">
    <property type="protein sequence ID" value="MPM23128.1"/>
    <property type="molecule type" value="Genomic_DNA"/>
</dbReference>
<dbReference type="InterPro" id="IPR011010">
    <property type="entry name" value="DNA_brk_join_enz"/>
</dbReference>
<evidence type="ECO:0000256" key="4">
    <source>
        <dbReference type="ARBA" id="ARBA00023172"/>
    </source>
</evidence>
<dbReference type="InterPro" id="IPR002104">
    <property type="entry name" value="Integrase_catalytic"/>
</dbReference>
<dbReference type="PANTHER" id="PTHR30629:SF2">
    <property type="entry name" value="PROPHAGE INTEGRASE INTS-RELATED"/>
    <property type="match status" value="1"/>
</dbReference>
<dbReference type="InterPro" id="IPR044068">
    <property type="entry name" value="CB"/>
</dbReference>
<reference evidence="10" key="1">
    <citation type="submission" date="2019-08" db="EMBL/GenBank/DDBJ databases">
        <authorList>
            <person name="Kucharzyk K."/>
            <person name="Murdoch R.W."/>
            <person name="Higgins S."/>
            <person name="Loffler F."/>
        </authorList>
    </citation>
    <scope>NUCLEOTIDE SEQUENCE</scope>
</reference>
<dbReference type="GO" id="GO:0006310">
    <property type="term" value="P:DNA recombination"/>
    <property type="evidence" value="ECO:0007669"/>
    <property type="project" value="UniProtKB-KW"/>
</dbReference>
<dbReference type="InterPro" id="IPR050808">
    <property type="entry name" value="Phage_Integrase"/>
</dbReference>
<name>A0A644Y5A8_9ZZZZ</name>
<evidence type="ECO:0000256" key="3">
    <source>
        <dbReference type="ARBA" id="ARBA00023125"/>
    </source>
</evidence>
<dbReference type="GO" id="GO:0046718">
    <property type="term" value="P:symbiont entry into host cell"/>
    <property type="evidence" value="ECO:0007669"/>
    <property type="project" value="UniProtKB-KW"/>
</dbReference>
<evidence type="ECO:0000259" key="8">
    <source>
        <dbReference type="PROSITE" id="PS51898"/>
    </source>
</evidence>
<protein>
    <submittedName>
        <fullName evidence="10">Tyrosine recombinase XerC</fullName>
    </submittedName>
</protein>
<evidence type="ECO:0000313" key="10">
    <source>
        <dbReference type="EMBL" id="MPM23128.1"/>
    </source>
</evidence>
<dbReference type="PROSITE" id="PS51900">
    <property type="entry name" value="CB"/>
    <property type="match status" value="1"/>
</dbReference>
<evidence type="ECO:0000256" key="6">
    <source>
        <dbReference type="ARBA" id="ARBA00023296"/>
    </source>
</evidence>
<dbReference type="Gene3D" id="1.10.443.10">
    <property type="entry name" value="Intergrase catalytic core"/>
    <property type="match status" value="1"/>
</dbReference>
<comment type="caution">
    <text evidence="10">The sequence shown here is derived from an EMBL/GenBank/DDBJ whole genome shotgun (WGS) entry which is preliminary data.</text>
</comment>
<feature type="region of interest" description="Disordered" evidence="7">
    <location>
        <begin position="1"/>
        <end position="26"/>
    </location>
</feature>
<keyword evidence="4" id="KW-0233">DNA recombination</keyword>
<dbReference type="GO" id="GO:0015074">
    <property type="term" value="P:DNA integration"/>
    <property type="evidence" value="ECO:0007669"/>
    <property type="project" value="UniProtKB-KW"/>
</dbReference>
<feature type="compositionally biased region" description="Basic and acidic residues" evidence="7">
    <location>
        <begin position="13"/>
        <end position="26"/>
    </location>
</feature>
<evidence type="ECO:0000256" key="1">
    <source>
        <dbReference type="ARBA" id="ARBA00008857"/>
    </source>
</evidence>